<feature type="region of interest" description="Disordered" evidence="2">
    <location>
        <begin position="1"/>
        <end position="43"/>
    </location>
</feature>
<sequence length="98" mass="11246">MGQHQESISREAASQISHPPTLQELRRGHLFDQEDRSYEADSTSCSRKLLREVDLEQKLQDLEKKLKEVQLEKSSQSKKDFHLTSSFSAEILNESVSS</sequence>
<feature type="coiled-coil region" evidence="1">
    <location>
        <begin position="45"/>
        <end position="79"/>
    </location>
</feature>
<reference evidence="3" key="2">
    <citation type="submission" date="2019-07" db="EMBL/GenBank/DDBJ databases">
        <authorList>
            <person name="Yang Y."/>
            <person name="Bocs S."/>
            <person name="Baudouin L."/>
        </authorList>
    </citation>
    <scope>NUCLEOTIDE SEQUENCE</scope>
    <source>
        <tissue evidence="3">Spear leaf of Hainan Tall coconut</tissue>
    </source>
</reference>
<gene>
    <name evidence="3" type="ORF">COCNU_10G010430</name>
</gene>
<name>A0A8K0INB1_COCNU</name>
<reference evidence="3" key="1">
    <citation type="journal article" date="2017" name="Gigascience">
        <title>The genome draft of coconut (Cocos nucifera).</title>
        <authorList>
            <person name="Xiao Y."/>
            <person name="Xu P."/>
            <person name="Fan H."/>
            <person name="Baudouin L."/>
            <person name="Xia W."/>
            <person name="Bocs S."/>
            <person name="Xu J."/>
            <person name="Li Q."/>
            <person name="Guo A."/>
            <person name="Zhou L."/>
            <person name="Li J."/>
            <person name="Wu Y."/>
            <person name="Ma Z."/>
            <person name="Armero A."/>
            <person name="Issali A.E."/>
            <person name="Liu N."/>
            <person name="Peng M."/>
            <person name="Yang Y."/>
        </authorList>
    </citation>
    <scope>NUCLEOTIDE SEQUENCE</scope>
    <source>
        <tissue evidence="3">Spear leaf of Hainan Tall coconut</tissue>
    </source>
</reference>
<comment type="caution">
    <text evidence="3">The sequence shown here is derived from an EMBL/GenBank/DDBJ whole genome shotgun (WGS) entry which is preliminary data.</text>
</comment>
<feature type="compositionally biased region" description="Basic and acidic residues" evidence="2">
    <location>
        <begin position="24"/>
        <end position="39"/>
    </location>
</feature>
<feature type="compositionally biased region" description="Polar residues" evidence="2">
    <location>
        <begin position="1"/>
        <end position="20"/>
    </location>
</feature>
<proteinExistence type="predicted"/>
<keyword evidence="1" id="KW-0175">Coiled coil</keyword>
<dbReference type="EMBL" id="CM017881">
    <property type="protein sequence ID" value="KAG1362824.1"/>
    <property type="molecule type" value="Genomic_DNA"/>
</dbReference>
<evidence type="ECO:0000313" key="4">
    <source>
        <dbReference type="Proteomes" id="UP000797356"/>
    </source>
</evidence>
<evidence type="ECO:0000256" key="2">
    <source>
        <dbReference type="SAM" id="MobiDB-lite"/>
    </source>
</evidence>
<keyword evidence="4" id="KW-1185">Reference proteome</keyword>
<evidence type="ECO:0000313" key="3">
    <source>
        <dbReference type="EMBL" id="KAG1362824.1"/>
    </source>
</evidence>
<dbReference type="Proteomes" id="UP000797356">
    <property type="component" value="Chromosome 10"/>
</dbReference>
<accession>A0A8K0INB1</accession>
<protein>
    <submittedName>
        <fullName evidence="3">Uncharacterized protein</fullName>
    </submittedName>
</protein>
<evidence type="ECO:0000256" key="1">
    <source>
        <dbReference type="SAM" id="Coils"/>
    </source>
</evidence>
<organism evidence="3 4">
    <name type="scientific">Cocos nucifera</name>
    <name type="common">Coconut palm</name>
    <dbReference type="NCBI Taxonomy" id="13894"/>
    <lineage>
        <taxon>Eukaryota</taxon>
        <taxon>Viridiplantae</taxon>
        <taxon>Streptophyta</taxon>
        <taxon>Embryophyta</taxon>
        <taxon>Tracheophyta</taxon>
        <taxon>Spermatophyta</taxon>
        <taxon>Magnoliopsida</taxon>
        <taxon>Liliopsida</taxon>
        <taxon>Arecaceae</taxon>
        <taxon>Arecoideae</taxon>
        <taxon>Cocoseae</taxon>
        <taxon>Attaleinae</taxon>
        <taxon>Cocos</taxon>
    </lineage>
</organism>
<dbReference type="AlphaFoldDB" id="A0A8K0INB1"/>